<accession>A0ABS9UHK8</accession>
<feature type="domain" description="SLH" evidence="4">
    <location>
        <begin position="97"/>
        <end position="156"/>
    </location>
</feature>
<feature type="region of interest" description="Disordered" evidence="2">
    <location>
        <begin position="344"/>
        <end position="378"/>
    </location>
</feature>
<reference evidence="5 6" key="1">
    <citation type="submission" date="2022-03" db="EMBL/GenBank/DDBJ databases">
        <authorList>
            <person name="Jo J.-H."/>
            <person name="Im W.-T."/>
        </authorList>
    </citation>
    <scope>NUCLEOTIDE SEQUENCE [LARGE SCALE GENOMIC DNA]</scope>
    <source>
        <strain evidence="5 6">MA9</strain>
    </source>
</reference>
<dbReference type="Proteomes" id="UP001316087">
    <property type="component" value="Unassembled WGS sequence"/>
</dbReference>
<dbReference type="RefSeq" id="WP_241370982.1">
    <property type="nucleotide sequence ID" value="NZ_JAKZFC010000010.1"/>
</dbReference>
<keyword evidence="1 3" id="KW-0732">Signal</keyword>
<evidence type="ECO:0000256" key="2">
    <source>
        <dbReference type="SAM" id="MobiDB-lite"/>
    </source>
</evidence>
<keyword evidence="6" id="KW-1185">Reference proteome</keyword>
<feature type="compositionally biased region" description="Polar residues" evidence="2">
    <location>
        <begin position="346"/>
        <end position="355"/>
    </location>
</feature>
<protein>
    <submittedName>
        <fullName evidence="5">S-layer homology domain-containing protein</fullName>
    </submittedName>
</protein>
<feature type="domain" description="SLH" evidence="4">
    <location>
        <begin position="32"/>
        <end position="95"/>
    </location>
</feature>
<gene>
    <name evidence="5" type="ORF">LZ480_18290</name>
</gene>
<evidence type="ECO:0000313" key="6">
    <source>
        <dbReference type="Proteomes" id="UP001316087"/>
    </source>
</evidence>
<proteinExistence type="predicted"/>
<dbReference type="EMBL" id="JAKZFC010000010">
    <property type="protein sequence ID" value="MCH7323823.1"/>
    <property type="molecule type" value="Genomic_DNA"/>
</dbReference>
<dbReference type="InterPro" id="IPR051465">
    <property type="entry name" value="Cell_Envelope_Struct_Comp"/>
</dbReference>
<comment type="caution">
    <text evidence="5">The sequence shown here is derived from an EMBL/GenBank/DDBJ whole genome shotgun (WGS) entry which is preliminary data.</text>
</comment>
<feature type="chain" id="PRO_5047017648" evidence="3">
    <location>
        <begin position="27"/>
        <end position="1468"/>
    </location>
</feature>
<evidence type="ECO:0000256" key="3">
    <source>
        <dbReference type="SAM" id="SignalP"/>
    </source>
</evidence>
<evidence type="ECO:0000259" key="4">
    <source>
        <dbReference type="PROSITE" id="PS51272"/>
    </source>
</evidence>
<evidence type="ECO:0000313" key="5">
    <source>
        <dbReference type="EMBL" id="MCH7323823.1"/>
    </source>
</evidence>
<dbReference type="PANTHER" id="PTHR43308">
    <property type="entry name" value="OUTER MEMBRANE PROTEIN ALPHA-RELATED"/>
    <property type="match status" value="1"/>
</dbReference>
<dbReference type="Gene3D" id="2.60.40.1220">
    <property type="match status" value="1"/>
</dbReference>
<sequence length="1468" mass="161801">MGSKKAQKLSKATVATVLATSGVIVAIPQSSSASTFSDVSQYSDYYEPIVDLVNRNIISGYPDGTFKPNKSITREEAAKMLARTIDVNITNPSNPGFKDVKTSDANYRYIAALAAEGIINGYPDGKFHPKEPITRAQMSKILSLGFKLGISTKLNHGFKDVESTNPNAYYIQTLYDLNITKGVSAIKFDPFNTVTRAQMATFIWRAEKADRGTPVYEVGDIIGDQIYINGVAHTIANHLRSILNASNKNILKGAYIEGDFTGNKINNITKLTINASGTSSRLLAMDGNYTSFAGELVVNGSYLRFKNINFTGRVELAEPPRRSLAGLSEVRVAGIPSFADFIDWTPPTNNNGDDSLNTDEDETLVDKPDPSNPQKKYKDRMPNLKKYVDFEGSELRHVYVTANHAFLKADHDIDRLYVQGDISNFELYADANAMYVDTDFNVTIYGSHDIAYAYKNSLKNVYLRSDATYDYYYVTAGNGYTNLGEFAYITNAIIPVKKTVNDVFDDFETDEPNIGYIEDEDGKEVSRDPVGDNDVSDKTQPIITQLDVKAGGTVADVTLTANENGTYYYVVRPSSEKAPSINEIKTGGFKFNGSGPIVMDEQVKFQVTGLETKTEYTIYAIVIDNADNVSEKKSVDFTTIDNSPPRFTLQPGAKQPGGKRFEVKFTKISEPGTIYYYVREKGSSSVDPTIDDIIKKHTGTKLVTKPEDLTEMIREFGLDPNKGTIQPNTTYEVFAVMVDKTNNRSNLVEKIEVKTEAPDAAQPYVANDAKLEVVDKEKGVFEFTVSEELDPKTATDVNNYTLSGTAVLNITGQKTIKPSKVEVNKTKVRLTIPALNALVKGDTLRVTVSKNVLDLAENEFEHIDRYPADQNAPRNEAYYTHEDDLLPVIKINKVIIEKDRNLVEFEAPKKAGTYYYMILESDYDFAKKGITPRDFLDEFTLDSIGKTTKFGDKGNKDYTGNLLNQYGPAELGKNTKSIEIDHDKLDTFKSYSVYMILKDRAGLVSDHIVDAPIVSDSKAPLIDGLEVKPLAGTNDGASFGFTADEGGKLHVIPVPKYIKEIDPNTNKPIYKLNTQYFNSDGSLKPIPNVFPTTSSEGQRAAFNAMGAAKTIEFTKGPNDKSITGLKPHEEYGFYIAAEDKVGANPNFTIFSRNSSTNPPSADEPNGAQMLKYVYTDGIKPHIVNDGVIVREGELTNNNPKFKITFNEAIMRQSDLANYNKPGSFNLGTILTIKDESGKDITSEYIIDGTYGTTITDTTKPSELVIKLTAPDLTKANRTFTVEMKSDTDPKAVTVYDYKGANGFDTTKIGKYLYPSALDNKIRDAILTGVNIGSSAVPASKTMRAITYLDIDLTMKQTYYYAVTAGTKTSVDPQQVLNLVKDPNTPNSDILAYGSGALAANSPADKQFTLNLTAPPAVGGYTPVFTKDNNIFIFTIDKYGNIVWAYDEGSNNKYRPILLDPGIPLTPGR</sequence>
<feature type="domain" description="SLH" evidence="4">
    <location>
        <begin position="158"/>
        <end position="217"/>
    </location>
</feature>
<dbReference type="Pfam" id="PF00395">
    <property type="entry name" value="SLH"/>
    <property type="match status" value="3"/>
</dbReference>
<dbReference type="PROSITE" id="PS51272">
    <property type="entry name" value="SLH"/>
    <property type="match status" value="3"/>
</dbReference>
<name>A0ABS9UHK8_9BACL</name>
<feature type="signal peptide" evidence="3">
    <location>
        <begin position="1"/>
        <end position="26"/>
    </location>
</feature>
<dbReference type="InterPro" id="IPR014755">
    <property type="entry name" value="Cu-Rt/internalin_Ig-like"/>
</dbReference>
<dbReference type="InterPro" id="IPR001119">
    <property type="entry name" value="SLH_dom"/>
</dbReference>
<evidence type="ECO:0000256" key="1">
    <source>
        <dbReference type="ARBA" id="ARBA00022729"/>
    </source>
</evidence>
<organism evidence="5 6">
    <name type="scientific">Solibacillus palustris</name>
    <dbReference type="NCBI Taxonomy" id="2908203"/>
    <lineage>
        <taxon>Bacteria</taxon>
        <taxon>Bacillati</taxon>
        <taxon>Bacillota</taxon>
        <taxon>Bacilli</taxon>
        <taxon>Bacillales</taxon>
        <taxon>Caryophanaceae</taxon>
        <taxon>Solibacillus</taxon>
    </lineage>
</organism>